<keyword evidence="2" id="KW-1185">Reference proteome</keyword>
<accession>D6U0T9</accession>
<dbReference type="RefSeq" id="WP_007920538.1">
    <property type="nucleotide sequence ID" value="NZ_ADVG01000004.1"/>
</dbReference>
<dbReference type="STRING" id="485913.Krac_3240"/>
<proteinExistence type="predicted"/>
<sequence length="362" mass="41100">MSSSASLPEKLAQLASYFEQHGNYIYKGKSPENSSPLYAYLSQQVSRDPDLLALLVNVDTSTTVTNLFFSAVHFLLFKQPAHPLAEFYPDLTAQPRPPHESYPPFRAFCLEHKEELIHLVTTRPVQINEVRRCSALALALCVLGQRLQGQPLALVEIGTSAGLHLLWDTYAYDYGEGRSLGLQSSPVRIVSAFEGSFPIPVKQPFPLVASRVGLDLNPLDVHNEDDVLWLRALLWPEHRDSQQLLQSAIEVARQHTLTLVRGDASMTLPQVIEAIPRDRALCIYHSYTLNQVPRQIRKNILDQILQHAQQRDLYRIEQEGYSFQQSPSLLLHTYQNGQMRSEHLASCESRGRWIKWQATQVK</sequence>
<dbReference type="Pfam" id="PF10094">
    <property type="entry name" value="DUF2332"/>
    <property type="match status" value="1"/>
</dbReference>
<dbReference type="EMBL" id="ADVG01000004">
    <property type="protein sequence ID" value="EFH82429.1"/>
    <property type="molecule type" value="Genomic_DNA"/>
</dbReference>
<evidence type="ECO:0000313" key="1">
    <source>
        <dbReference type="EMBL" id="EFH82429.1"/>
    </source>
</evidence>
<dbReference type="InterPro" id="IPR011200">
    <property type="entry name" value="UCP012608"/>
</dbReference>
<organism evidence="1 2">
    <name type="scientific">Ktedonobacter racemifer DSM 44963</name>
    <dbReference type="NCBI Taxonomy" id="485913"/>
    <lineage>
        <taxon>Bacteria</taxon>
        <taxon>Bacillati</taxon>
        <taxon>Chloroflexota</taxon>
        <taxon>Ktedonobacteria</taxon>
        <taxon>Ktedonobacterales</taxon>
        <taxon>Ktedonobacteraceae</taxon>
        <taxon>Ktedonobacter</taxon>
    </lineage>
</organism>
<comment type="caution">
    <text evidence="1">The sequence shown here is derived from an EMBL/GenBank/DDBJ whole genome shotgun (WGS) entry which is preliminary data.</text>
</comment>
<protein>
    <recommendedName>
        <fullName evidence="3">DUF2332 domain-containing protein</fullName>
    </recommendedName>
</protein>
<dbReference type="OrthoDB" id="9789360at2"/>
<dbReference type="Proteomes" id="UP000004508">
    <property type="component" value="Unassembled WGS sequence"/>
</dbReference>
<evidence type="ECO:0008006" key="3">
    <source>
        <dbReference type="Google" id="ProtNLM"/>
    </source>
</evidence>
<dbReference type="eggNOG" id="COG4427">
    <property type="taxonomic scope" value="Bacteria"/>
</dbReference>
<reference evidence="1 2" key="1">
    <citation type="journal article" date="2011" name="Stand. Genomic Sci.">
        <title>Non-contiguous finished genome sequence and contextual data of the filamentous soil bacterium Ktedonobacter racemifer type strain (SOSP1-21).</title>
        <authorList>
            <person name="Chang Y.J."/>
            <person name="Land M."/>
            <person name="Hauser L."/>
            <person name="Chertkov O."/>
            <person name="Del Rio T.G."/>
            <person name="Nolan M."/>
            <person name="Copeland A."/>
            <person name="Tice H."/>
            <person name="Cheng J.F."/>
            <person name="Lucas S."/>
            <person name="Han C."/>
            <person name="Goodwin L."/>
            <person name="Pitluck S."/>
            <person name="Ivanova N."/>
            <person name="Ovchinikova G."/>
            <person name="Pati A."/>
            <person name="Chen A."/>
            <person name="Palaniappan K."/>
            <person name="Mavromatis K."/>
            <person name="Liolios K."/>
            <person name="Brettin T."/>
            <person name="Fiebig A."/>
            <person name="Rohde M."/>
            <person name="Abt B."/>
            <person name="Goker M."/>
            <person name="Detter J.C."/>
            <person name="Woyke T."/>
            <person name="Bristow J."/>
            <person name="Eisen J.A."/>
            <person name="Markowitz V."/>
            <person name="Hugenholtz P."/>
            <person name="Kyrpides N.C."/>
            <person name="Klenk H.P."/>
            <person name="Lapidus A."/>
        </authorList>
    </citation>
    <scope>NUCLEOTIDE SEQUENCE [LARGE SCALE GENOMIC DNA]</scope>
    <source>
        <strain evidence="2">DSM 44963</strain>
    </source>
</reference>
<evidence type="ECO:0000313" key="2">
    <source>
        <dbReference type="Proteomes" id="UP000004508"/>
    </source>
</evidence>
<dbReference type="AlphaFoldDB" id="D6U0T9"/>
<dbReference type="InParanoid" id="D6U0T9"/>
<gene>
    <name evidence="1" type="ORF">Krac_3240</name>
</gene>
<name>D6U0T9_KTERA</name>
<dbReference type="PIRSF" id="PIRSF012608">
    <property type="entry name" value="UCP012608"/>
    <property type="match status" value="1"/>
</dbReference>